<keyword evidence="3" id="KW-0378">Hydrolase</keyword>
<gene>
    <name evidence="3" type="ORF">EAH89_05805</name>
</gene>
<proteinExistence type="predicted"/>
<protein>
    <submittedName>
        <fullName evidence="3">Amidohydrolase</fullName>
    </submittedName>
</protein>
<dbReference type="Pfam" id="PF04909">
    <property type="entry name" value="Amidohydro_2"/>
    <property type="match status" value="1"/>
</dbReference>
<dbReference type="PANTHER" id="PTHR21240">
    <property type="entry name" value="2-AMINO-3-CARBOXYLMUCONATE-6-SEMIALDEHYDE DECARBOXYLASE"/>
    <property type="match status" value="1"/>
</dbReference>
<keyword evidence="1" id="KW-0456">Lyase</keyword>
<evidence type="ECO:0000259" key="2">
    <source>
        <dbReference type="Pfam" id="PF04909"/>
    </source>
</evidence>
<dbReference type="GO" id="GO:0005737">
    <property type="term" value="C:cytoplasm"/>
    <property type="evidence" value="ECO:0007669"/>
    <property type="project" value="TreeGrafter"/>
</dbReference>
<comment type="caution">
    <text evidence="3">The sequence shown here is derived from an EMBL/GenBank/DDBJ whole genome shotgun (WGS) entry which is preliminary data.</text>
</comment>
<dbReference type="InterPro" id="IPR032466">
    <property type="entry name" value="Metal_Hydrolase"/>
</dbReference>
<dbReference type="InterPro" id="IPR032465">
    <property type="entry name" value="ACMSD"/>
</dbReference>
<evidence type="ECO:0000313" key="3">
    <source>
        <dbReference type="EMBL" id="TPG59746.1"/>
    </source>
</evidence>
<dbReference type="PANTHER" id="PTHR21240:SF28">
    <property type="entry name" value="ISO-OROTATE DECARBOXYLASE (EUROFUNG)"/>
    <property type="match status" value="1"/>
</dbReference>
<dbReference type="AlphaFoldDB" id="A0A502GFB4"/>
<dbReference type="OrthoDB" id="9799024at2"/>
<dbReference type="GO" id="GO:0016787">
    <property type="term" value="F:hydrolase activity"/>
    <property type="evidence" value="ECO:0007669"/>
    <property type="project" value="UniProtKB-KW"/>
</dbReference>
<dbReference type="EMBL" id="RCZP01000003">
    <property type="protein sequence ID" value="TPG59746.1"/>
    <property type="molecule type" value="Genomic_DNA"/>
</dbReference>
<evidence type="ECO:0000313" key="4">
    <source>
        <dbReference type="Proteomes" id="UP000317078"/>
    </source>
</evidence>
<sequence>MIIDIHAHTFCPAVEPLLRDQPGHAAIPYKRDIHPDSAATDAGQAALLREPFNDLARRRADMARMRVDAQLVAPAPGQQHYWAEPALLARVSAMQNDHVAGLVAEAPGLLAGLGTLPMADVPAAIAEARRAAEGLGLRGFQIDSRVNERELSDPAFDPLWEELSQLGAVLVIHPLGFSDGARLGPFFMVNTVGQPLEETIAFHHLVLGGVLDRHPGLKVLICHGGGYVPSYVGRLDHAWEHRPELRRLIPRPPSAYLPRLFFDTCVFRPDLIENLVRLAGAERVMLGSDYPFDMGDPDPLATLDAAGALPAADRAAIAGGNAARLFRMAPPPA</sequence>
<dbReference type="GO" id="GO:0019748">
    <property type="term" value="P:secondary metabolic process"/>
    <property type="evidence" value="ECO:0007669"/>
    <property type="project" value="TreeGrafter"/>
</dbReference>
<reference evidence="3 4" key="1">
    <citation type="journal article" date="2019" name="Environ. Microbiol.">
        <title>Species interactions and distinct microbial communities in high Arctic permafrost affected cryosols are associated with the CH4 and CO2 gas fluxes.</title>
        <authorList>
            <person name="Altshuler I."/>
            <person name="Hamel J."/>
            <person name="Turney S."/>
            <person name="Magnuson E."/>
            <person name="Levesque R."/>
            <person name="Greer C."/>
            <person name="Whyte L.G."/>
        </authorList>
    </citation>
    <scope>NUCLEOTIDE SEQUENCE [LARGE SCALE GENOMIC DNA]</scope>
    <source>
        <strain evidence="3 4">S9.3B</strain>
    </source>
</reference>
<evidence type="ECO:0000256" key="1">
    <source>
        <dbReference type="ARBA" id="ARBA00023239"/>
    </source>
</evidence>
<keyword evidence="4" id="KW-1185">Reference proteome</keyword>
<organism evidence="3 4">
    <name type="scientific">Muricoccus nepalensis</name>
    <dbReference type="NCBI Taxonomy" id="1854500"/>
    <lineage>
        <taxon>Bacteria</taxon>
        <taxon>Pseudomonadati</taxon>
        <taxon>Pseudomonadota</taxon>
        <taxon>Alphaproteobacteria</taxon>
        <taxon>Acetobacterales</taxon>
        <taxon>Roseomonadaceae</taxon>
        <taxon>Muricoccus</taxon>
    </lineage>
</organism>
<name>A0A502GFB4_9PROT</name>
<dbReference type="SUPFAM" id="SSF51556">
    <property type="entry name" value="Metallo-dependent hydrolases"/>
    <property type="match status" value="1"/>
</dbReference>
<dbReference type="Proteomes" id="UP000317078">
    <property type="component" value="Unassembled WGS sequence"/>
</dbReference>
<dbReference type="GO" id="GO:0016831">
    <property type="term" value="F:carboxy-lyase activity"/>
    <property type="evidence" value="ECO:0007669"/>
    <property type="project" value="InterPro"/>
</dbReference>
<dbReference type="RefSeq" id="WP_140881844.1">
    <property type="nucleotide sequence ID" value="NZ_RCZP01000003.1"/>
</dbReference>
<feature type="domain" description="Amidohydrolase-related" evidence="2">
    <location>
        <begin position="3"/>
        <end position="327"/>
    </location>
</feature>
<dbReference type="InterPro" id="IPR006680">
    <property type="entry name" value="Amidohydro-rel"/>
</dbReference>
<accession>A0A502GFB4</accession>
<dbReference type="Gene3D" id="3.20.20.140">
    <property type="entry name" value="Metal-dependent hydrolases"/>
    <property type="match status" value="1"/>
</dbReference>